<accession>A0ABX5B1G6</accession>
<evidence type="ECO:0008006" key="3">
    <source>
        <dbReference type="Google" id="ProtNLM"/>
    </source>
</evidence>
<dbReference type="Proteomes" id="UP000238924">
    <property type="component" value="Unassembled WGS sequence"/>
</dbReference>
<dbReference type="EMBL" id="JJMJ01000237">
    <property type="protein sequence ID" value="PPS21055.1"/>
    <property type="molecule type" value="Genomic_DNA"/>
</dbReference>
<name>A0ABX5B1G6_9SPIR</name>
<organism evidence="1 2">
    <name type="scientific">Brachyspira murdochii</name>
    <dbReference type="NCBI Taxonomy" id="84378"/>
    <lineage>
        <taxon>Bacteria</taxon>
        <taxon>Pseudomonadati</taxon>
        <taxon>Spirochaetota</taxon>
        <taxon>Spirochaetia</taxon>
        <taxon>Brachyspirales</taxon>
        <taxon>Brachyspiraceae</taxon>
        <taxon>Brachyspira</taxon>
    </lineage>
</organism>
<keyword evidence="2" id="KW-1185">Reference proteome</keyword>
<reference evidence="1 2" key="1">
    <citation type="submission" date="2014-04" db="EMBL/GenBank/DDBJ databases">
        <title>Whole genome sequence of 'Brachyspira hampsonii' D13-03603F2.</title>
        <authorList>
            <person name="Patterson A.H."/>
            <person name="Chaban B."/>
            <person name="Fernando C."/>
            <person name="Harding J.C."/>
            <person name="Hill J.E."/>
        </authorList>
    </citation>
    <scope>NUCLEOTIDE SEQUENCE [LARGE SCALE GENOMIC DNA]</scope>
    <source>
        <strain evidence="1 2">D13-03603F2</strain>
    </source>
</reference>
<gene>
    <name evidence="1" type="ORF">DJ52_13200</name>
</gene>
<protein>
    <recommendedName>
        <fullName evidence="3">Lipoprotein</fullName>
    </recommendedName>
</protein>
<comment type="caution">
    <text evidence="1">The sequence shown here is derived from an EMBL/GenBank/DDBJ whole genome shotgun (WGS) entry which is preliminary data.</text>
</comment>
<dbReference type="RefSeq" id="WP_013114638.1">
    <property type="nucleotide sequence ID" value="NZ_JAWLQH010000001.1"/>
</dbReference>
<evidence type="ECO:0000313" key="2">
    <source>
        <dbReference type="Proteomes" id="UP000238924"/>
    </source>
</evidence>
<proteinExistence type="predicted"/>
<dbReference type="PROSITE" id="PS51257">
    <property type="entry name" value="PROKAR_LIPOPROTEIN"/>
    <property type="match status" value="1"/>
</dbReference>
<evidence type="ECO:0000313" key="1">
    <source>
        <dbReference type="EMBL" id="PPS21055.1"/>
    </source>
</evidence>
<sequence length="268" mass="30728">MIKKLFVFSLVLLSVLGCTNNALKPKDFSEETIDKKYPYWQVGVSRFEIASSEKTYTTITVEEKRFILLCMAYMRLVVNTEEFVEEVYKNKDQLRSSVTDQFAASAYKIKQGELYDPDRLIEIIRTLKYDFLYRKSNSNPAGASGAVGDIRYVRYGYTTVKTGDFVQFVNANWISWSTWPGGNTIGGFASTAALLFHEHMHNIGFQHVGNNQVPYVLQLNVMQPILNRILAGDLKDKYAKQLDELTAYYYTAYKDLLTEDSVFDPNLK</sequence>